<evidence type="ECO:0000256" key="3">
    <source>
        <dbReference type="ARBA" id="ARBA00022448"/>
    </source>
</evidence>
<evidence type="ECO:0000256" key="8">
    <source>
        <dbReference type="PROSITE-ProRule" id="PRU00221"/>
    </source>
</evidence>
<dbReference type="AlphaFoldDB" id="A0A7S3PR43"/>
<dbReference type="PROSITE" id="PS50294">
    <property type="entry name" value="WD_REPEATS_REGION"/>
    <property type="match status" value="1"/>
</dbReference>
<dbReference type="Pfam" id="PF00400">
    <property type="entry name" value="WD40"/>
    <property type="match status" value="5"/>
</dbReference>
<evidence type="ECO:0000256" key="6">
    <source>
        <dbReference type="ARBA" id="ARBA00022927"/>
    </source>
</evidence>
<comment type="similarity">
    <text evidence="2">Belongs to the WD repeat SEC13 family.</text>
</comment>
<comment type="subcellular location">
    <subcellularLocation>
        <location evidence="1">Nucleus envelope</location>
    </subcellularLocation>
</comment>
<dbReference type="GO" id="GO:1904263">
    <property type="term" value="P:positive regulation of TORC1 signaling"/>
    <property type="evidence" value="ECO:0007669"/>
    <property type="project" value="TreeGrafter"/>
</dbReference>
<keyword evidence="5" id="KW-0677">Repeat</keyword>
<dbReference type="PANTHER" id="PTHR11024:SF3">
    <property type="entry name" value="NUCLEOPORIN SEH1"/>
    <property type="match status" value="1"/>
</dbReference>
<dbReference type="GO" id="GO:0035859">
    <property type="term" value="C:Seh1-associated complex"/>
    <property type="evidence" value="ECO:0007669"/>
    <property type="project" value="TreeGrafter"/>
</dbReference>
<evidence type="ECO:0000256" key="1">
    <source>
        <dbReference type="ARBA" id="ARBA00004259"/>
    </source>
</evidence>
<proteinExistence type="inferred from homology"/>
<dbReference type="GO" id="GO:0005198">
    <property type="term" value="F:structural molecule activity"/>
    <property type="evidence" value="ECO:0007669"/>
    <property type="project" value="InterPro"/>
</dbReference>
<protein>
    <recommendedName>
        <fullName evidence="10">Anaphase-promoting complex subunit 4 WD40 domain-containing protein</fullName>
    </recommendedName>
</protein>
<feature type="repeat" description="WD" evidence="8">
    <location>
        <begin position="53"/>
        <end position="87"/>
    </location>
</feature>
<dbReference type="GO" id="GO:0034198">
    <property type="term" value="P:cellular response to amino acid starvation"/>
    <property type="evidence" value="ECO:0007669"/>
    <property type="project" value="TreeGrafter"/>
</dbReference>
<dbReference type="InterPro" id="IPR036322">
    <property type="entry name" value="WD40_repeat_dom_sf"/>
</dbReference>
<accession>A0A7S3PR43</accession>
<evidence type="ECO:0000256" key="7">
    <source>
        <dbReference type="ARBA" id="ARBA00023242"/>
    </source>
</evidence>
<keyword evidence="3" id="KW-0813">Transport</keyword>
<gene>
    <name evidence="9" type="ORF">ASTO00021_LOCUS17792</name>
</gene>
<organism evidence="9">
    <name type="scientific">Aplanochytrium stocchinoi</name>
    <dbReference type="NCBI Taxonomy" id="215587"/>
    <lineage>
        <taxon>Eukaryota</taxon>
        <taxon>Sar</taxon>
        <taxon>Stramenopiles</taxon>
        <taxon>Bigyra</taxon>
        <taxon>Labyrinthulomycetes</taxon>
        <taxon>Thraustochytrida</taxon>
        <taxon>Thraustochytriidae</taxon>
        <taxon>Aplanochytrium</taxon>
    </lineage>
</organism>
<feature type="repeat" description="WD" evidence="8">
    <location>
        <begin position="8"/>
        <end position="40"/>
    </location>
</feature>
<feature type="repeat" description="WD" evidence="8">
    <location>
        <begin position="295"/>
        <end position="314"/>
    </location>
</feature>
<dbReference type="PRINTS" id="PR00320">
    <property type="entry name" value="GPROTEINBRPT"/>
</dbReference>
<feature type="repeat" description="WD" evidence="8">
    <location>
        <begin position="228"/>
        <end position="273"/>
    </location>
</feature>
<keyword evidence="6" id="KW-0653">Protein transport</keyword>
<evidence type="ECO:0000256" key="2">
    <source>
        <dbReference type="ARBA" id="ARBA00010102"/>
    </source>
</evidence>
<dbReference type="PANTHER" id="PTHR11024">
    <property type="entry name" value="NUCLEAR PORE COMPLEX PROTEIN SEC13 / SEH1 FAMILY MEMBER"/>
    <property type="match status" value="1"/>
</dbReference>
<keyword evidence="7" id="KW-0539">Nucleus</keyword>
<dbReference type="EMBL" id="HBIN01023125">
    <property type="protein sequence ID" value="CAE0447828.1"/>
    <property type="molecule type" value="Transcribed_RNA"/>
</dbReference>
<evidence type="ECO:0000256" key="4">
    <source>
        <dbReference type="ARBA" id="ARBA00022574"/>
    </source>
</evidence>
<dbReference type="InterPro" id="IPR037363">
    <property type="entry name" value="Sec13/Seh1_fam"/>
</dbReference>
<sequence>MKLFNKFSGQHEDFVHDVEYDFYGKRLATCSSDHKIKIWSGGPSGGWQCEAELEGHKGAVWKLAWAHPEYGQVLASCSFDQQVCVWEEQDAPLIVGEQNKSHRNINKNEEVSRKSKNQGRWHQVANLKDGRESVTDVKFAPRHQGLRLATCSTDGYVRIFTAEDIMNLEHWTMSEKFKAGKGKNEVTCISWNPSRFDPPMLVVGGPEPTVKVWIRSDQERRWKQYTELSRHNGAVNDVSWAPNLGRSYHLIATASSDTKIKVWKLTKEDSGSESGIKVVCEAELLQETEVWRCEWNVTGTVLATSGDDGTVRLWRKNFQNQWICVSDISGQVNE</sequence>
<keyword evidence="4 8" id="KW-0853">WD repeat</keyword>
<dbReference type="SUPFAM" id="SSF50978">
    <property type="entry name" value="WD40 repeat-like"/>
    <property type="match status" value="1"/>
</dbReference>
<evidence type="ECO:0008006" key="10">
    <source>
        <dbReference type="Google" id="ProtNLM"/>
    </source>
</evidence>
<name>A0A7S3PR43_9STRA</name>
<dbReference type="GO" id="GO:0015031">
    <property type="term" value="P:protein transport"/>
    <property type="evidence" value="ECO:0007669"/>
    <property type="project" value="UniProtKB-KW"/>
</dbReference>
<dbReference type="InterPro" id="IPR015943">
    <property type="entry name" value="WD40/YVTN_repeat-like_dom_sf"/>
</dbReference>
<dbReference type="GO" id="GO:0031080">
    <property type="term" value="C:nuclear pore outer ring"/>
    <property type="evidence" value="ECO:0007669"/>
    <property type="project" value="TreeGrafter"/>
</dbReference>
<evidence type="ECO:0000313" key="9">
    <source>
        <dbReference type="EMBL" id="CAE0447828.1"/>
    </source>
</evidence>
<dbReference type="PROSITE" id="PS50082">
    <property type="entry name" value="WD_REPEATS_2"/>
    <property type="match status" value="4"/>
</dbReference>
<reference evidence="9" key="1">
    <citation type="submission" date="2021-01" db="EMBL/GenBank/DDBJ databases">
        <authorList>
            <person name="Corre E."/>
            <person name="Pelletier E."/>
            <person name="Niang G."/>
            <person name="Scheremetjew M."/>
            <person name="Finn R."/>
            <person name="Kale V."/>
            <person name="Holt S."/>
            <person name="Cochrane G."/>
            <person name="Meng A."/>
            <person name="Brown T."/>
            <person name="Cohen L."/>
        </authorList>
    </citation>
    <scope>NUCLEOTIDE SEQUENCE</scope>
    <source>
        <strain evidence="9">GSBS06</strain>
    </source>
</reference>
<dbReference type="Gene3D" id="2.130.10.10">
    <property type="entry name" value="YVTN repeat-like/Quinoprotein amine dehydrogenase"/>
    <property type="match status" value="1"/>
</dbReference>
<evidence type="ECO:0000256" key="5">
    <source>
        <dbReference type="ARBA" id="ARBA00022737"/>
    </source>
</evidence>
<dbReference type="InterPro" id="IPR001680">
    <property type="entry name" value="WD40_rpt"/>
</dbReference>
<dbReference type="SMART" id="SM00320">
    <property type="entry name" value="WD40"/>
    <property type="match status" value="6"/>
</dbReference>
<dbReference type="InterPro" id="IPR020472">
    <property type="entry name" value="WD40_PAC1"/>
</dbReference>